<dbReference type="InParanoid" id="T1IF23"/>
<dbReference type="InterPro" id="IPR051449">
    <property type="entry name" value="ABC-2_transporter_component"/>
</dbReference>
<keyword evidence="4" id="KW-1133">Transmembrane helix</keyword>
<dbReference type="PANTHER" id="PTHR30294">
    <property type="entry name" value="MEMBRANE COMPONENT OF ABC TRANSPORTER YHHJ-RELATED"/>
    <property type="match status" value="1"/>
</dbReference>
<evidence type="ECO:0000256" key="4">
    <source>
        <dbReference type="ARBA" id="ARBA00022989"/>
    </source>
</evidence>
<dbReference type="InterPro" id="IPR013525">
    <property type="entry name" value="ABC2_TM"/>
</dbReference>
<dbReference type="EMBL" id="ACPB03007372">
    <property type="status" value="NOT_ANNOTATED_CDS"/>
    <property type="molecule type" value="Genomic_DNA"/>
</dbReference>
<feature type="domain" description="ABC-2 type transporter transmembrane" evidence="6">
    <location>
        <begin position="2"/>
        <end position="119"/>
    </location>
</feature>
<evidence type="ECO:0000313" key="7">
    <source>
        <dbReference type="EnsemblMetazoa" id="RPRC014892-PA"/>
    </source>
</evidence>
<proteinExistence type="predicted"/>
<evidence type="ECO:0000256" key="2">
    <source>
        <dbReference type="ARBA" id="ARBA00022475"/>
    </source>
</evidence>
<evidence type="ECO:0000313" key="8">
    <source>
        <dbReference type="Proteomes" id="UP000015103"/>
    </source>
</evidence>
<keyword evidence="2" id="KW-1003">Cell membrane</keyword>
<dbReference type="AlphaFoldDB" id="T1IF23"/>
<reference evidence="7" key="1">
    <citation type="submission" date="2015-05" db="UniProtKB">
        <authorList>
            <consortium name="EnsemblMetazoa"/>
        </authorList>
    </citation>
    <scope>IDENTIFICATION</scope>
</reference>
<dbReference type="Pfam" id="PF01061">
    <property type="entry name" value="ABC2_membrane"/>
    <property type="match status" value="1"/>
</dbReference>
<protein>
    <submittedName>
        <fullName evidence="7">ABC2_membrane domain-containing protein</fullName>
    </submittedName>
</protein>
<dbReference type="STRING" id="13249.T1IF23"/>
<dbReference type="OMA" id="MALAMIM"/>
<dbReference type="EnsemblMetazoa" id="RPRC014892-RA">
    <property type="protein sequence ID" value="RPRC014892-PA"/>
    <property type="gene ID" value="RPRC014892"/>
</dbReference>
<evidence type="ECO:0000259" key="6">
    <source>
        <dbReference type="Pfam" id="PF01061"/>
    </source>
</evidence>
<organism evidence="7 8">
    <name type="scientific">Rhodnius prolixus</name>
    <name type="common">Triatomid bug</name>
    <dbReference type="NCBI Taxonomy" id="13249"/>
    <lineage>
        <taxon>Eukaryota</taxon>
        <taxon>Metazoa</taxon>
        <taxon>Ecdysozoa</taxon>
        <taxon>Arthropoda</taxon>
        <taxon>Hexapoda</taxon>
        <taxon>Insecta</taxon>
        <taxon>Pterygota</taxon>
        <taxon>Neoptera</taxon>
        <taxon>Paraneoptera</taxon>
        <taxon>Hemiptera</taxon>
        <taxon>Heteroptera</taxon>
        <taxon>Panheteroptera</taxon>
        <taxon>Cimicomorpha</taxon>
        <taxon>Reduviidae</taxon>
        <taxon>Triatominae</taxon>
        <taxon>Rhodnius</taxon>
    </lineage>
</organism>
<dbReference type="HOGENOM" id="CLU_1662960_0_0_1"/>
<dbReference type="PANTHER" id="PTHR30294:SF38">
    <property type="entry name" value="TRANSPORT PERMEASE PROTEIN"/>
    <property type="match status" value="1"/>
</dbReference>
<sequence>MTSSEIVMAHLVVQFFLMTAQTSIMMLVLYIMFLHPLSGNLALIIALLYCVAFVGIAVGYFLSEIFNEDRLIAYAGTGFLLTLFMVSGIIWPIEGAHISLKSWCRAFPIVAAAESFHSIAMKGFIYSHKVVYMGFVSCAAWIVIFSFLTYYISWRKKGT</sequence>
<comment type="subcellular location">
    <subcellularLocation>
        <location evidence="1">Cell membrane</location>
        <topology evidence="1">Multi-pass membrane protein</topology>
    </subcellularLocation>
</comment>
<dbReference type="eggNOG" id="KOG0059">
    <property type="taxonomic scope" value="Eukaryota"/>
</dbReference>
<accession>T1IF23</accession>
<keyword evidence="8" id="KW-1185">Reference proteome</keyword>
<dbReference type="Proteomes" id="UP000015103">
    <property type="component" value="Unassembled WGS sequence"/>
</dbReference>
<evidence type="ECO:0000256" key="3">
    <source>
        <dbReference type="ARBA" id="ARBA00022692"/>
    </source>
</evidence>
<evidence type="ECO:0000256" key="1">
    <source>
        <dbReference type="ARBA" id="ARBA00004651"/>
    </source>
</evidence>
<name>T1IF23_RHOPR</name>
<keyword evidence="5" id="KW-0472">Membrane</keyword>
<dbReference type="VEuPathDB" id="VectorBase:RPRC014892"/>
<keyword evidence="3" id="KW-0812">Transmembrane</keyword>
<dbReference type="GO" id="GO:0140359">
    <property type="term" value="F:ABC-type transporter activity"/>
    <property type="evidence" value="ECO:0007669"/>
    <property type="project" value="InterPro"/>
</dbReference>
<evidence type="ECO:0000256" key="5">
    <source>
        <dbReference type="ARBA" id="ARBA00023136"/>
    </source>
</evidence>
<dbReference type="GO" id="GO:0005886">
    <property type="term" value="C:plasma membrane"/>
    <property type="evidence" value="ECO:0007669"/>
    <property type="project" value="UniProtKB-SubCell"/>
</dbReference>